<comment type="caution">
    <text evidence="8">Lacks conserved residue(s) required for the propagation of feature annotation.</text>
</comment>
<dbReference type="GO" id="GO:0008270">
    <property type="term" value="F:zinc ion binding"/>
    <property type="evidence" value="ECO:0007669"/>
    <property type="project" value="InterPro"/>
</dbReference>
<keyword evidence="10" id="KW-0472">Membrane</keyword>
<protein>
    <recommendedName>
        <fullName evidence="9">Metalloendopeptidase</fullName>
        <ecNumber evidence="9">3.4.24.-</ecNumber>
    </recommendedName>
</protein>
<dbReference type="SMART" id="SM00235">
    <property type="entry name" value="ZnMc"/>
    <property type="match status" value="1"/>
</dbReference>
<dbReference type="PROSITE" id="PS51864">
    <property type="entry name" value="ASTACIN"/>
    <property type="match status" value="1"/>
</dbReference>
<dbReference type="WormBase" id="SRAE_2000290700">
    <property type="protein sequence ID" value="SRP10935"/>
    <property type="gene ID" value="WBGene00263124"/>
</dbReference>
<evidence type="ECO:0000313" key="15">
    <source>
        <dbReference type="WBParaSite" id="SRAE_2000290700.1"/>
    </source>
</evidence>
<dbReference type="InterPro" id="IPR035914">
    <property type="entry name" value="Sperma_CUB_dom_sf"/>
</dbReference>
<evidence type="ECO:0000259" key="12">
    <source>
        <dbReference type="PROSITE" id="PS51864"/>
    </source>
</evidence>
<proteinExistence type="predicted"/>
<keyword evidence="2 9" id="KW-0645">Protease</keyword>
<evidence type="ECO:0000256" key="10">
    <source>
        <dbReference type="SAM" id="Phobius"/>
    </source>
</evidence>
<feature type="transmembrane region" description="Helical" evidence="10">
    <location>
        <begin position="7"/>
        <end position="28"/>
    </location>
</feature>
<dbReference type="GO" id="GO:0006508">
    <property type="term" value="P:proteolysis"/>
    <property type="evidence" value="ECO:0007669"/>
    <property type="project" value="UniProtKB-KW"/>
</dbReference>
<evidence type="ECO:0000256" key="8">
    <source>
        <dbReference type="PROSITE-ProRule" id="PRU00076"/>
    </source>
</evidence>
<dbReference type="Proteomes" id="UP000035682">
    <property type="component" value="Unplaced"/>
</dbReference>
<dbReference type="WBParaSite" id="SRAE_2000290700.1">
    <property type="protein sequence ID" value="SRAE_2000290700.1"/>
    <property type="gene ID" value="WBGene00263124"/>
</dbReference>
<dbReference type="OrthoDB" id="7544260at2759"/>
<keyword evidence="4 9" id="KW-0378">Hydrolase</keyword>
<reference evidence="15" key="2">
    <citation type="submission" date="2020-12" db="UniProtKB">
        <authorList>
            <consortium name="WormBaseParasite"/>
        </authorList>
    </citation>
    <scope>IDENTIFICATION</scope>
</reference>
<dbReference type="RefSeq" id="XP_024507449.1">
    <property type="nucleotide sequence ID" value="XM_024654036.1"/>
</dbReference>
<organism evidence="13">
    <name type="scientific">Strongyloides ratti</name>
    <name type="common">Parasitic roundworm</name>
    <dbReference type="NCBI Taxonomy" id="34506"/>
    <lineage>
        <taxon>Eukaryota</taxon>
        <taxon>Metazoa</taxon>
        <taxon>Ecdysozoa</taxon>
        <taxon>Nematoda</taxon>
        <taxon>Chromadorea</taxon>
        <taxon>Rhabditida</taxon>
        <taxon>Tylenchina</taxon>
        <taxon>Panagrolaimomorpha</taxon>
        <taxon>Strongyloidoidea</taxon>
        <taxon>Strongyloididae</taxon>
        <taxon>Strongyloides</taxon>
    </lineage>
</organism>
<dbReference type="InterPro" id="IPR000742">
    <property type="entry name" value="EGF"/>
</dbReference>
<feature type="domain" description="Peptidase M12A" evidence="12">
    <location>
        <begin position="65"/>
        <end position="266"/>
    </location>
</feature>
<dbReference type="Gene3D" id="3.40.390.10">
    <property type="entry name" value="Collagenase (Catalytic Domain)"/>
    <property type="match status" value="1"/>
</dbReference>
<evidence type="ECO:0000259" key="11">
    <source>
        <dbReference type="PROSITE" id="PS50026"/>
    </source>
</evidence>
<keyword evidence="1 8" id="KW-0245">EGF-like domain</keyword>
<dbReference type="EC" id="3.4.24.-" evidence="9"/>
<keyword evidence="10" id="KW-1133">Transmembrane helix</keyword>
<accession>A0A090MZ36</accession>
<keyword evidence="3 9" id="KW-0479">Metal-binding</keyword>
<dbReference type="CTD" id="36380617"/>
<dbReference type="GeneID" id="36380617"/>
<sequence>MINLKKFILHSVIYILYIFPCIISSTNFSSKEEYIKKENVKRSIEEINNLKYYNEKIDEISINNRKKRDMIILQYKWTSPIYYQIGYALKLWLIRKAINYLKKLTCLNFVYVTSSTNHISGIKFVTSFNCRAYLGRKFEKGWQEIGIGNECHNFGGIIRMVLRTLGIIYQHCRIDRDTFIKVFPENIAAGNVEDFQILLQANINQLFLPYEYGSLMHFGTLDGSKNRDYTLMPKDHLYESTVGQQEELTFNDIKTLNFHYCANKCKINITCSNHGYQDPNDCYKCICPDSFEGFKCERYKKLLGCGTSLWTVRKQPTFFKFYGKKNCMYHLKTNGLKKIKIVILKIKIKPLYSFKCSESNSLEIKYWKDKSVMGARFCHQKFPKIIKSHDNYAIIHYNSFCDTSYAQMYFIETF</sequence>
<feature type="disulfide bond" evidence="8">
    <location>
        <begin position="261"/>
        <end position="271"/>
    </location>
</feature>
<keyword evidence="10" id="KW-0812">Transmembrane</keyword>
<evidence type="ECO:0000256" key="5">
    <source>
        <dbReference type="ARBA" id="ARBA00022833"/>
    </source>
</evidence>
<evidence type="ECO:0000313" key="13">
    <source>
        <dbReference type="EMBL" id="CEF68249.2"/>
    </source>
</evidence>
<dbReference type="Pfam" id="PF01400">
    <property type="entry name" value="Astacin"/>
    <property type="match status" value="1"/>
</dbReference>
<dbReference type="PRINTS" id="PR00480">
    <property type="entry name" value="ASTACIN"/>
</dbReference>
<evidence type="ECO:0000256" key="3">
    <source>
        <dbReference type="ARBA" id="ARBA00022723"/>
    </source>
</evidence>
<dbReference type="PANTHER" id="PTHR10127">
    <property type="entry name" value="DISCOIDIN, CUB, EGF, LAMININ , AND ZINC METALLOPROTEASE DOMAIN CONTAINING"/>
    <property type="match status" value="1"/>
</dbReference>
<keyword evidence="5 9" id="KW-0862">Zinc</keyword>
<dbReference type="SUPFAM" id="SSF49854">
    <property type="entry name" value="Spermadhesin, CUB domain"/>
    <property type="match status" value="1"/>
</dbReference>
<dbReference type="PANTHER" id="PTHR10127:SF780">
    <property type="entry name" value="METALLOENDOPEPTIDASE"/>
    <property type="match status" value="1"/>
</dbReference>
<reference evidence="13 14" key="1">
    <citation type="submission" date="2014-09" db="EMBL/GenBank/DDBJ databases">
        <authorList>
            <person name="Martin A.A."/>
        </authorList>
    </citation>
    <scope>NUCLEOTIDE SEQUENCE</scope>
    <source>
        <strain evidence="14">ED321</strain>
        <strain evidence="13">ED321 Heterogonic</strain>
    </source>
</reference>
<keyword evidence="6 9" id="KW-0482">Metalloprotease</keyword>
<evidence type="ECO:0000256" key="2">
    <source>
        <dbReference type="ARBA" id="ARBA00022670"/>
    </source>
</evidence>
<comment type="cofactor">
    <cofactor evidence="9">
        <name>Zn(2+)</name>
        <dbReference type="ChEBI" id="CHEBI:29105"/>
    </cofactor>
    <text evidence="9">Binds 1 zinc ion per subunit.</text>
</comment>
<dbReference type="SUPFAM" id="SSF55486">
    <property type="entry name" value="Metalloproteases ('zincins'), catalytic domain"/>
    <property type="match status" value="1"/>
</dbReference>
<dbReference type="InterPro" id="IPR024079">
    <property type="entry name" value="MetalloPept_cat_dom_sf"/>
</dbReference>
<dbReference type="EMBL" id="LN609529">
    <property type="protein sequence ID" value="CEF68249.2"/>
    <property type="molecule type" value="Genomic_DNA"/>
</dbReference>
<dbReference type="InterPro" id="IPR001506">
    <property type="entry name" value="Peptidase_M12A"/>
</dbReference>
<feature type="domain" description="EGF-like" evidence="11">
    <location>
        <begin position="257"/>
        <end position="297"/>
    </location>
</feature>
<dbReference type="InterPro" id="IPR006026">
    <property type="entry name" value="Peptidase_Metallo"/>
</dbReference>
<keyword evidence="7 8" id="KW-1015">Disulfide bond</keyword>
<gene>
    <name evidence="13 15 16" type="ORF">SRAE_2000290700</name>
</gene>
<evidence type="ECO:0000256" key="9">
    <source>
        <dbReference type="RuleBase" id="RU361183"/>
    </source>
</evidence>
<evidence type="ECO:0000256" key="1">
    <source>
        <dbReference type="ARBA" id="ARBA00022536"/>
    </source>
</evidence>
<dbReference type="PROSITE" id="PS00022">
    <property type="entry name" value="EGF_1"/>
    <property type="match status" value="1"/>
</dbReference>
<keyword evidence="14" id="KW-1185">Reference proteome</keyword>
<evidence type="ECO:0000313" key="16">
    <source>
        <dbReference type="WormBase" id="SRAE_2000290700"/>
    </source>
</evidence>
<name>A0A090MZ36_STRRB</name>
<feature type="disulfide bond" evidence="8">
    <location>
        <begin position="287"/>
        <end position="296"/>
    </location>
</feature>
<evidence type="ECO:0000256" key="7">
    <source>
        <dbReference type="ARBA" id="ARBA00023157"/>
    </source>
</evidence>
<evidence type="ECO:0000313" key="14">
    <source>
        <dbReference type="Proteomes" id="UP000035682"/>
    </source>
</evidence>
<dbReference type="AlphaFoldDB" id="A0A090MZ36"/>
<dbReference type="PROSITE" id="PS50026">
    <property type="entry name" value="EGF_3"/>
    <property type="match status" value="1"/>
</dbReference>
<dbReference type="GO" id="GO:0004222">
    <property type="term" value="F:metalloendopeptidase activity"/>
    <property type="evidence" value="ECO:0007669"/>
    <property type="project" value="UniProtKB-UniRule"/>
</dbReference>
<evidence type="ECO:0000256" key="4">
    <source>
        <dbReference type="ARBA" id="ARBA00022801"/>
    </source>
</evidence>
<evidence type="ECO:0000256" key="6">
    <source>
        <dbReference type="ARBA" id="ARBA00023049"/>
    </source>
</evidence>